<organism evidence="1 2">
    <name type="scientific">Candidatus Pantoea formicae</name>
    <dbReference type="NCBI Taxonomy" id="2608355"/>
    <lineage>
        <taxon>Bacteria</taxon>
        <taxon>Pseudomonadati</taxon>
        <taxon>Pseudomonadota</taxon>
        <taxon>Gammaproteobacteria</taxon>
        <taxon>Enterobacterales</taxon>
        <taxon>Erwiniaceae</taxon>
        <taxon>Pantoea</taxon>
    </lineage>
</organism>
<keyword evidence="2" id="KW-1185">Reference proteome</keyword>
<evidence type="ECO:0000313" key="1">
    <source>
        <dbReference type="EMBL" id="NIF02622.1"/>
    </source>
</evidence>
<comment type="caution">
    <text evidence="1">The sequence shown here is derived from an EMBL/GenBank/DDBJ whole genome shotgun (WGS) entry which is preliminary data.</text>
</comment>
<dbReference type="Proteomes" id="UP000780690">
    <property type="component" value="Unassembled WGS sequence"/>
</dbReference>
<name>A0ABX0R097_9GAMM</name>
<dbReference type="EMBL" id="VWXD01000009">
    <property type="protein sequence ID" value="NIF02622.1"/>
    <property type="molecule type" value="Genomic_DNA"/>
</dbReference>
<sequence length="123" mass="14448">MNTRNTTAEQEILKMLTYYAGKVMGQSVFRKRDMHLLWTGINEVYAEMLMDEFFTRFNVDSSGYQHALYFPADGETSLCINLIRYQHGQESRAKPLTLKLLTESVRVGYWIDRRAEPTCIRRI</sequence>
<dbReference type="RefSeq" id="WP_167141818.1">
    <property type="nucleotide sequence ID" value="NZ_VWXD01000009.1"/>
</dbReference>
<accession>A0ABX0R097</accession>
<protein>
    <submittedName>
        <fullName evidence="1">DUF1493 family protein</fullName>
    </submittedName>
</protein>
<gene>
    <name evidence="1" type="ORF">F3J38_21660</name>
</gene>
<proteinExistence type="predicted"/>
<reference evidence="1 2" key="1">
    <citation type="journal article" date="2019" name="bioRxiv">
        <title>Bacteria contribute to plant secondary compound degradation in a generalist herbivore system.</title>
        <authorList>
            <person name="Francoeur C.B."/>
            <person name="Khadempour L."/>
            <person name="Moreira-Soto R.D."/>
            <person name="Gotting K."/>
            <person name="Book A.J."/>
            <person name="Pinto-Tomas A.A."/>
            <person name="Keefover-Ring K."/>
            <person name="Currie C.R."/>
        </authorList>
    </citation>
    <scope>NUCLEOTIDE SEQUENCE [LARGE SCALE GENOMIC DNA]</scope>
    <source>
        <strain evidence="1 2">Acro-805</strain>
    </source>
</reference>
<evidence type="ECO:0000313" key="2">
    <source>
        <dbReference type="Proteomes" id="UP000780690"/>
    </source>
</evidence>
<dbReference type="InterPro" id="IPR010862">
    <property type="entry name" value="DUF1493"/>
</dbReference>
<dbReference type="Pfam" id="PF07377">
    <property type="entry name" value="DUF1493"/>
    <property type="match status" value="1"/>
</dbReference>